<gene>
    <name evidence="2" type="ORF">DV707_02630</name>
    <name evidence="3" type="ORF">SAMN04488133_1029</name>
</gene>
<proteinExistence type="predicted"/>
<dbReference type="RefSeq" id="WP_103990745.1">
    <property type="nucleotide sequence ID" value="NZ_CP031311.1"/>
</dbReference>
<dbReference type="EMBL" id="CP031311">
    <property type="protein sequence ID" value="QCC46656.1"/>
    <property type="molecule type" value="Genomic_DNA"/>
</dbReference>
<evidence type="ECO:0000313" key="3">
    <source>
        <dbReference type="EMBL" id="SEF89169.1"/>
    </source>
</evidence>
<keyword evidence="1" id="KW-0812">Transmembrane</keyword>
<feature type="transmembrane region" description="Helical" evidence="1">
    <location>
        <begin position="429"/>
        <end position="450"/>
    </location>
</feature>
<dbReference type="EMBL" id="FNVN01000001">
    <property type="protein sequence ID" value="SEF89169.1"/>
    <property type="molecule type" value="Genomic_DNA"/>
</dbReference>
<protein>
    <submittedName>
        <fullName evidence="2">ArsR family transcriptional regulator</fullName>
    </submittedName>
    <submittedName>
        <fullName evidence="3">Arylsulfotransferase (ASST)</fullName>
    </submittedName>
</protein>
<dbReference type="AlphaFoldDB" id="A0A1H5VPE0"/>
<dbReference type="SUPFAM" id="SSF101898">
    <property type="entry name" value="NHL repeat"/>
    <property type="match status" value="1"/>
</dbReference>
<dbReference type="Gene3D" id="2.120.10.30">
    <property type="entry name" value="TolB, C-terminal domain"/>
    <property type="match status" value="1"/>
</dbReference>
<reference evidence="2 5" key="2">
    <citation type="journal article" date="2019" name="Nat. Commun.">
        <title>A new type of DNA phosphorothioation-based antiviral system in archaea.</title>
        <authorList>
            <person name="Xiong L."/>
            <person name="Liu S."/>
            <person name="Chen S."/>
            <person name="Xiao Y."/>
            <person name="Zhu B."/>
            <person name="Gao Y."/>
            <person name="Zhang Y."/>
            <person name="Chen B."/>
            <person name="Luo J."/>
            <person name="Deng Z."/>
            <person name="Chen X."/>
            <person name="Wang L."/>
            <person name="Chen S."/>
        </authorList>
    </citation>
    <scope>NUCLEOTIDE SEQUENCE [LARGE SCALE GENOMIC DNA]</scope>
    <source>
        <strain evidence="2 5">CGMCC 1.10331</strain>
    </source>
</reference>
<keyword evidence="4" id="KW-1185">Reference proteome</keyword>
<dbReference type="KEGG" id="hlm:DV707_02630"/>
<accession>A0A1H5VPE0</accession>
<dbReference type="PANTHER" id="PTHR35340:SF5">
    <property type="entry name" value="ASST-DOMAIN-CONTAINING PROTEIN"/>
    <property type="match status" value="1"/>
</dbReference>
<reference evidence="3 4" key="1">
    <citation type="submission" date="2016-10" db="EMBL/GenBank/DDBJ databases">
        <authorList>
            <person name="de Groot N.N."/>
        </authorList>
    </citation>
    <scope>NUCLEOTIDE SEQUENCE [LARGE SCALE GENOMIC DNA]</scope>
    <source>
        <strain evidence="3 4">CGMCC 1.10331</strain>
    </source>
</reference>
<keyword evidence="1" id="KW-0472">Membrane</keyword>
<sequence length="471" mass="52624">MNLPSTSRANAARLVALLVVVSLLAPSAVSALTYDPAEEPDLERGNITSPANNSTVISVQGFTFRGNTNAKKPARLVSVDERGNLEWTHDDNVGGNAWFFDVDPLPNGNLLVSSPRAGDTVLFELDPDTRERVWQERFEMTDTHDVAYLGDDRIAIANMRNWNESAGRSDDRIVVYNRSSEEFTWEWYFRNHYPESTDGGYSSDWTHVNDVDPVGEDHLLLSPRNFDQAIVVDIETKEIVERLGSDGNYSVMREQHNPDWLVSEEGNPTILVADSENNRVVEYAKEDGEWVRTWEVGSNTLTWPRDADRLPNGNTLVTDTLNHRVMEITPTGEVVWEYYATWGPYDAERMGTGPESSGPTIRDMNTSGTYPITGSANLTAGGNDSVGFDGRIRATFAGTPIEGPMNEFATRWAHVTPWLRPVWMSGWDFVWAISAVLVGAVWVSGELIAGRRKVVAGARRFLAEVRRLVER</sequence>
<evidence type="ECO:0000313" key="4">
    <source>
        <dbReference type="Proteomes" id="UP000236740"/>
    </source>
</evidence>
<keyword evidence="3" id="KW-0808">Transferase</keyword>
<dbReference type="InterPro" id="IPR053143">
    <property type="entry name" value="Arylsulfate_ST"/>
</dbReference>
<evidence type="ECO:0000313" key="5">
    <source>
        <dbReference type="Proteomes" id="UP000296733"/>
    </source>
</evidence>
<dbReference type="PANTHER" id="PTHR35340">
    <property type="entry name" value="PQQ ENZYME REPEAT PROTEIN-RELATED"/>
    <property type="match status" value="1"/>
</dbReference>
<dbReference type="OrthoDB" id="306371at2157"/>
<dbReference type="Pfam" id="PF05935">
    <property type="entry name" value="Arylsulfotrans"/>
    <property type="match status" value="1"/>
</dbReference>
<dbReference type="Proteomes" id="UP000296733">
    <property type="component" value="Chromosome"/>
</dbReference>
<dbReference type="Proteomes" id="UP000236740">
    <property type="component" value="Unassembled WGS sequence"/>
</dbReference>
<dbReference type="InterPro" id="IPR010262">
    <property type="entry name" value="Arylsulfotransferase_bact"/>
</dbReference>
<dbReference type="GeneID" id="39856948"/>
<name>A0A1H5VPE0_9EURY</name>
<keyword evidence="1" id="KW-1133">Transmembrane helix</keyword>
<evidence type="ECO:0000256" key="1">
    <source>
        <dbReference type="SAM" id="Phobius"/>
    </source>
</evidence>
<dbReference type="InterPro" id="IPR011042">
    <property type="entry name" value="6-blade_b-propeller_TolB-like"/>
</dbReference>
<dbReference type="GO" id="GO:0004062">
    <property type="term" value="F:aryl sulfotransferase activity"/>
    <property type="evidence" value="ECO:0007669"/>
    <property type="project" value="InterPro"/>
</dbReference>
<evidence type="ECO:0000313" key="2">
    <source>
        <dbReference type="EMBL" id="QCC46656.1"/>
    </source>
</evidence>
<organism evidence="3 4">
    <name type="scientific">Halobellus limi</name>
    <dbReference type="NCBI Taxonomy" id="699433"/>
    <lineage>
        <taxon>Archaea</taxon>
        <taxon>Methanobacteriati</taxon>
        <taxon>Methanobacteriota</taxon>
        <taxon>Stenosarchaea group</taxon>
        <taxon>Halobacteria</taxon>
        <taxon>Halobacteriales</taxon>
        <taxon>Haloferacaceae</taxon>
        <taxon>Halobellus</taxon>
    </lineage>
</organism>